<dbReference type="OrthoDB" id="3256367at2759"/>
<gene>
    <name evidence="1" type="ORF">OH76DRAFT_1306395</name>
</gene>
<protein>
    <recommendedName>
        <fullName evidence="3">F-box domain-containing protein</fullName>
    </recommendedName>
</protein>
<keyword evidence="2" id="KW-1185">Reference proteome</keyword>
<organism evidence="1 2">
    <name type="scientific">Lentinus brumalis</name>
    <dbReference type="NCBI Taxonomy" id="2498619"/>
    <lineage>
        <taxon>Eukaryota</taxon>
        <taxon>Fungi</taxon>
        <taxon>Dikarya</taxon>
        <taxon>Basidiomycota</taxon>
        <taxon>Agaricomycotina</taxon>
        <taxon>Agaricomycetes</taxon>
        <taxon>Polyporales</taxon>
        <taxon>Polyporaceae</taxon>
        <taxon>Lentinus</taxon>
    </lineage>
</organism>
<evidence type="ECO:0008006" key="3">
    <source>
        <dbReference type="Google" id="ProtNLM"/>
    </source>
</evidence>
<dbReference type="EMBL" id="KZ857540">
    <property type="protein sequence ID" value="RDX40709.1"/>
    <property type="molecule type" value="Genomic_DNA"/>
</dbReference>
<feature type="non-terminal residue" evidence="1">
    <location>
        <position position="212"/>
    </location>
</feature>
<evidence type="ECO:0000313" key="2">
    <source>
        <dbReference type="Proteomes" id="UP000256964"/>
    </source>
</evidence>
<reference evidence="1 2" key="1">
    <citation type="journal article" date="2018" name="Biotechnol. Biofuels">
        <title>Integrative visual omics of the white-rot fungus Polyporus brumalis exposes the biotechnological potential of its oxidative enzymes for delignifying raw plant biomass.</title>
        <authorList>
            <person name="Miyauchi S."/>
            <person name="Rancon A."/>
            <person name="Drula E."/>
            <person name="Hage H."/>
            <person name="Chaduli D."/>
            <person name="Favel A."/>
            <person name="Grisel S."/>
            <person name="Henrissat B."/>
            <person name="Herpoel-Gimbert I."/>
            <person name="Ruiz-Duenas F.J."/>
            <person name="Chevret D."/>
            <person name="Hainaut M."/>
            <person name="Lin J."/>
            <person name="Wang M."/>
            <person name="Pangilinan J."/>
            <person name="Lipzen A."/>
            <person name="Lesage-Meessen L."/>
            <person name="Navarro D."/>
            <person name="Riley R."/>
            <person name="Grigoriev I.V."/>
            <person name="Zhou S."/>
            <person name="Raouche S."/>
            <person name="Rosso M.N."/>
        </authorList>
    </citation>
    <scope>NUCLEOTIDE SEQUENCE [LARGE SCALE GENOMIC DNA]</scope>
    <source>
        <strain evidence="1 2">BRFM 1820</strain>
    </source>
</reference>
<dbReference type="SUPFAM" id="SSF52047">
    <property type="entry name" value="RNI-like"/>
    <property type="match status" value="1"/>
</dbReference>
<dbReference type="Gene3D" id="3.80.10.10">
    <property type="entry name" value="Ribonuclease Inhibitor"/>
    <property type="match status" value="1"/>
</dbReference>
<accession>A0A371CKA3</accession>
<evidence type="ECO:0000313" key="1">
    <source>
        <dbReference type="EMBL" id="RDX40709.1"/>
    </source>
</evidence>
<dbReference type="InterPro" id="IPR032675">
    <property type="entry name" value="LRR_dom_sf"/>
</dbReference>
<sequence length="212" mass="23415">MDSLPLELHTQIFQFACTDDGSTARSLSLVSRYVRAAAAVYYYQSLAISGLAQMVELVARLEAIPPHLRRIRRLFLSDWTHADVQTRSMFFTDMERYDAEKALAARILDLAAPTLESLALVASCPYTAPPLVGHLFSITLPGLLELSIHGFYPFPRLPGTMPKLERLHLSGNRNPHGLLQLGALEAACPNLTHLRISDVAIATPFARELHAA</sequence>
<dbReference type="AlphaFoldDB" id="A0A371CKA3"/>
<proteinExistence type="predicted"/>
<name>A0A371CKA3_9APHY</name>
<dbReference type="STRING" id="139420.A0A371CKA3"/>
<dbReference type="Proteomes" id="UP000256964">
    <property type="component" value="Unassembled WGS sequence"/>
</dbReference>